<proteinExistence type="predicted"/>
<gene>
    <name evidence="2" type="ORF">GCM10011575_10130</name>
</gene>
<dbReference type="AlphaFoldDB" id="A0A917W0V7"/>
<dbReference type="EMBL" id="BMMZ01000002">
    <property type="protein sequence ID" value="GGL53682.1"/>
    <property type="molecule type" value="Genomic_DNA"/>
</dbReference>
<organism evidence="2 3">
    <name type="scientific">Microlunatus endophyticus</name>
    <dbReference type="NCBI Taxonomy" id="1716077"/>
    <lineage>
        <taxon>Bacteria</taxon>
        <taxon>Bacillati</taxon>
        <taxon>Actinomycetota</taxon>
        <taxon>Actinomycetes</taxon>
        <taxon>Propionibacteriales</taxon>
        <taxon>Propionibacteriaceae</taxon>
        <taxon>Microlunatus</taxon>
    </lineage>
</organism>
<reference evidence="2" key="2">
    <citation type="submission" date="2020-09" db="EMBL/GenBank/DDBJ databases">
        <authorList>
            <person name="Sun Q."/>
            <person name="Zhou Y."/>
        </authorList>
    </citation>
    <scope>NUCLEOTIDE SEQUENCE</scope>
    <source>
        <strain evidence="2">CGMCC 4.7306</strain>
    </source>
</reference>
<keyword evidence="3" id="KW-1185">Reference proteome</keyword>
<accession>A0A917W0V7</accession>
<protein>
    <recommendedName>
        <fullName evidence="4">YtxH-like protein</fullName>
    </recommendedName>
</protein>
<name>A0A917W0V7_9ACTN</name>
<evidence type="ECO:0000313" key="3">
    <source>
        <dbReference type="Proteomes" id="UP000613840"/>
    </source>
</evidence>
<sequence>MKIRTLGVIAAGAAIGYALNTESGRQKLAQLKDAGGRFLGRPDVQARTADLADKAKQRTGSLPQPVQNIANQTIDKAQQATSRAGSNGSAPGPA</sequence>
<feature type="region of interest" description="Disordered" evidence="1">
    <location>
        <begin position="74"/>
        <end position="94"/>
    </location>
</feature>
<evidence type="ECO:0000256" key="1">
    <source>
        <dbReference type="SAM" id="MobiDB-lite"/>
    </source>
</evidence>
<comment type="caution">
    <text evidence="2">The sequence shown here is derived from an EMBL/GenBank/DDBJ whole genome shotgun (WGS) entry which is preliminary data.</text>
</comment>
<dbReference type="Proteomes" id="UP000613840">
    <property type="component" value="Unassembled WGS sequence"/>
</dbReference>
<reference evidence="2" key="1">
    <citation type="journal article" date="2014" name="Int. J. Syst. Evol. Microbiol.">
        <title>Complete genome sequence of Corynebacterium casei LMG S-19264T (=DSM 44701T), isolated from a smear-ripened cheese.</title>
        <authorList>
            <consortium name="US DOE Joint Genome Institute (JGI-PGF)"/>
            <person name="Walter F."/>
            <person name="Albersmeier A."/>
            <person name="Kalinowski J."/>
            <person name="Ruckert C."/>
        </authorList>
    </citation>
    <scope>NUCLEOTIDE SEQUENCE</scope>
    <source>
        <strain evidence="2">CGMCC 4.7306</strain>
    </source>
</reference>
<evidence type="ECO:0008006" key="4">
    <source>
        <dbReference type="Google" id="ProtNLM"/>
    </source>
</evidence>
<evidence type="ECO:0000313" key="2">
    <source>
        <dbReference type="EMBL" id="GGL53682.1"/>
    </source>
</evidence>